<dbReference type="EMBL" id="CAXDID020000127">
    <property type="protein sequence ID" value="CAL6033926.1"/>
    <property type="molecule type" value="Genomic_DNA"/>
</dbReference>
<feature type="transmembrane region" description="Helical" evidence="1">
    <location>
        <begin position="466"/>
        <end position="487"/>
    </location>
</feature>
<dbReference type="InterPro" id="IPR011989">
    <property type="entry name" value="ARM-like"/>
</dbReference>
<keyword evidence="1" id="KW-0472">Membrane</keyword>
<dbReference type="Proteomes" id="UP001642409">
    <property type="component" value="Unassembled WGS sequence"/>
</dbReference>
<dbReference type="SUPFAM" id="SSF48371">
    <property type="entry name" value="ARM repeat"/>
    <property type="match status" value="1"/>
</dbReference>
<protein>
    <submittedName>
        <fullName evidence="2">Uncharacterized protein</fullName>
    </submittedName>
</protein>
<keyword evidence="4" id="KW-1185">Reference proteome</keyword>
<name>A0AA86UTC5_9EUKA</name>
<evidence type="ECO:0000313" key="3">
    <source>
        <dbReference type="EMBL" id="CAL6033926.1"/>
    </source>
</evidence>
<dbReference type="AlphaFoldDB" id="A0AA86UTC5"/>
<dbReference type="InterPro" id="IPR016024">
    <property type="entry name" value="ARM-type_fold"/>
</dbReference>
<keyword evidence="1" id="KW-1133">Transmembrane helix</keyword>
<sequence>MSEESLSKLIKQFNTMLEDKNQRPQVYHTKMVDDLITLATKVSKDELHIETMKSFENAVQNNAELQMVLNSSILFYVVVLLQKTSSKQVQIQCMDLLAWLSQSEQCINALISTHNLHKDLIKLADSQLKQFKAPIQAEEVEFVVKLGALLVVQTTFSKKAQQLFQKLGFTQYFSETLKLSTVEISVQSDKLIQISLSVLEKMASETQQCEYLISQKVDSILLQLLQNYIQETDESRITQESCMLSCNLLATMCVVVPSSAQHFLDLQALRLLLEVLQITTHTVETSRFALSAFVELVYANKGSKYQNVTTMLRSVGDPCLDDTMRRLLVLYDILKEDSESIAVWGTLFRMIGTVPRKEDYVREIILQNGFISKSIELIVDQNLSLQAKGAILDALGQFLTVQNLPKNVLMNDIPKLITVLLRTKREFSSPRNKTKVDKVVFAEAAEKCRAVLEKLGHSEGKDNKKLSAYAMVVVGVGILIGTGINYLRGSPK</sequence>
<evidence type="ECO:0000256" key="1">
    <source>
        <dbReference type="SAM" id="Phobius"/>
    </source>
</evidence>
<reference evidence="2" key="1">
    <citation type="submission" date="2023-06" db="EMBL/GenBank/DDBJ databases">
        <authorList>
            <person name="Kurt Z."/>
        </authorList>
    </citation>
    <scope>NUCLEOTIDE SEQUENCE</scope>
</reference>
<dbReference type="Gene3D" id="1.25.10.10">
    <property type="entry name" value="Leucine-rich Repeat Variant"/>
    <property type="match status" value="1"/>
</dbReference>
<evidence type="ECO:0000313" key="4">
    <source>
        <dbReference type="Proteomes" id="UP001642409"/>
    </source>
</evidence>
<accession>A0AA86UTC5</accession>
<keyword evidence="1" id="KW-0812">Transmembrane</keyword>
<comment type="caution">
    <text evidence="2">The sequence shown here is derived from an EMBL/GenBank/DDBJ whole genome shotgun (WGS) entry which is preliminary data.</text>
</comment>
<proteinExistence type="predicted"/>
<evidence type="ECO:0000313" key="2">
    <source>
        <dbReference type="EMBL" id="CAI9970840.1"/>
    </source>
</evidence>
<gene>
    <name evidence="3" type="ORF">HINF_LOCUS35202</name>
    <name evidence="2" type="ORF">HINF_LOCUS58485</name>
</gene>
<organism evidence="2">
    <name type="scientific">Hexamita inflata</name>
    <dbReference type="NCBI Taxonomy" id="28002"/>
    <lineage>
        <taxon>Eukaryota</taxon>
        <taxon>Metamonada</taxon>
        <taxon>Diplomonadida</taxon>
        <taxon>Hexamitidae</taxon>
        <taxon>Hexamitinae</taxon>
        <taxon>Hexamita</taxon>
    </lineage>
</organism>
<dbReference type="EMBL" id="CATOUU010001084">
    <property type="protein sequence ID" value="CAI9970840.1"/>
    <property type="molecule type" value="Genomic_DNA"/>
</dbReference>
<reference evidence="3 4" key="2">
    <citation type="submission" date="2024-07" db="EMBL/GenBank/DDBJ databases">
        <authorList>
            <person name="Akdeniz Z."/>
        </authorList>
    </citation>
    <scope>NUCLEOTIDE SEQUENCE [LARGE SCALE GENOMIC DNA]</scope>
</reference>